<evidence type="ECO:0000256" key="6">
    <source>
        <dbReference type="ARBA" id="ARBA00022723"/>
    </source>
</evidence>
<dbReference type="AlphaFoldDB" id="A0A1H9D2U5"/>
<dbReference type="GO" id="GO:0046872">
    <property type="term" value="F:metal ion binding"/>
    <property type="evidence" value="ECO:0007669"/>
    <property type="project" value="UniProtKB-UniRule"/>
</dbReference>
<dbReference type="GO" id="GO:0016740">
    <property type="term" value="F:transferase activity"/>
    <property type="evidence" value="ECO:0007669"/>
    <property type="project" value="UniProtKB-UniRule"/>
</dbReference>
<evidence type="ECO:0000256" key="12">
    <source>
        <dbReference type="PIRSR" id="PIRSR006268-2"/>
    </source>
</evidence>
<organism evidence="13 14">
    <name type="scientific">Solimonas aquatica</name>
    <dbReference type="NCBI Taxonomy" id="489703"/>
    <lineage>
        <taxon>Bacteria</taxon>
        <taxon>Pseudomonadati</taxon>
        <taxon>Pseudomonadota</taxon>
        <taxon>Gammaproteobacteria</taxon>
        <taxon>Nevskiales</taxon>
        <taxon>Nevskiaceae</taxon>
        <taxon>Solimonas</taxon>
    </lineage>
</organism>
<dbReference type="PANTHER" id="PTHR30040:SF2">
    <property type="entry name" value="FAD:PROTEIN FMN TRANSFERASE"/>
    <property type="match status" value="1"/>
</dbReference>
<evidence type="ECO:0000313" key="14">
    <source>
        <dbReference type="Proteomes" id="UP000199233"/>
    </source>
</evidence>
<keyword evidence="8 11" id="KW-0460">Magnesium</keyword>
<dbReference type="InterPro" id="IPR024932">
    <property type="entry name" value="ApbE"/>
</dbReference>
<keyword evidence="13" id="KW-0449">Lipoprotein</keyword>
<evidence type="ECO:0000256" key="5">
    <source>
        <dbReference type="ARBA" id="ARBA00022679"/>
    </source>
</evidence>
<evidence type="ECO:0000313" key="13">
    <source>
        <dbReference type="EMBL" id="SEQ07785.1"/>
    </source>
</evidence>
<evidence type="ECO:0000256" key="8">
    <source>
        <dbReference type="ARBA" id="ARBA00022842"/>
    </source>
</evidence>
<keyword evidence="7 11" id="KW-0274">FAD</keyword>
<keyword evidence="6 11" id="KW-0479">Metal-binding</keyword>
<evidence type="ECO:0000256" key="7">
    <source>
        <dbReference type="ARBA" id="ARBA00022827"/>
    </source>
</evidence>
<keyword evidence="4 11" id="KW-0285">Flavoprotein</keyword>
<comment type="cofactor">
    <cofactor evidence="12">
        <name>Mg(2+)</name>
        <dbReference type="ChEBI" id="CHEBI:18420"/>
    </cofactor>
    <cofactor evidence="12">
        <name>Mn(2+)</name>
        <dbReference type="ChEBI" id="CHEBI:29035"/>
    </cofactor>
    <text evidence="12">Magnesium. Can also use manganese.</text>
</comment>
<feature type="binding site" evidence="12">
    <location>
        <position position="144"/>
    </location>
    <ligand>
        <name>Mg(2+)</name>
        <dbReference type="ChEBI" id="CHEBI:18420"/>
    </ligand>
</feature>
<proteinExistence type="inferred from homology"/>
<keyword evidence="14" id="KW-1185">Reference proteome</keyword>
<dbReference type="SUPFAM" id="SSF143631">
    <property type="entry name" value="ApbE-like"/>
    <property type="match status" value="1"/>
</dbReference>
<feature type="binding site" evidence="12">
    <location>
        <position position="263"/>
    </location>
    <ligand>
        <name>Mg(2+)</name>
        <dbReference type="ChEBI" id="CHEBI:18420"/>
    </ligand>
</feature>
<dbReference type="PIRSF" id="PIRSF006268">
    <property type="entry name" value="ApbE"/>
    <property type="match status" value="1"/>
</dbReference>
<sequence length="320" mass="33901">MAMGTLVTVTVVFDRGRRAQAEAAIGNVERMLLNFGRDGWAWGSGALARLNQSLAAGLRGEVPSSLRPLLQRACEIRAASGGLYDARIGALVRLWGFDEASRVVSAPPADDEIAELLTALREAPTYDGGRHYGPAPGVVWDLGGIGKGYIVDAALERLAILGFADASVDAGGNLAVRGTRGDRAWRVGIRDVRADGDGEDAGEGSVLGSFDACDESVITHGTDQRYFMHGGYRYSHLLDPRSGRPAQGLRALTVVHRDATLADAAGAALFVAGRAHWPALAQRFGIEQVLSIDDQGHVAATPALARRLRMQTGVAIRRVA</sequence>
<dbReference type="InterPro" id="IPR003374">
    <property type="entry name" value="ApbE-like_sf"/>
</dbReference>
<dbReference type="STRING" id="489703.SAMN04488038_103290"/>
<accession>A0A1H9D2U5</accession>
<dbReference type="EC" id="2.7.1.180" evidence="2 11"/>
<dbReference type="Pfam" id="PF02424">
    <property type="entry name" value="ApbE"/>
    <property type="match status" value="1"/>
</dbReference>
<evidence type="ECO:0000256" key="4">
    <source>
        <dbReference type="ARBA" id="ARBA00022630"/>
    </source>
</evidence>
<reference evidence="13 14" key="1">
    <citation type="submission" date="2016-10" db="EMBL/GenBank/DDBJ databases">
        <authorList>
            <person name="de Groot N.N."/>
        </authorList>
    </citation>
    <scope>NUCLEOTIDE SEQUENCE [LARGE SCALE GENOMIC DNA]</scope>
    <source>
        <strain evidence="13 14">DSM 25927</strain>
    </source>
</reference>
<comment type="similarity">
    <text evidence="1 11">Belongs to the ApbE family.</text>
</comment>
<name>A0A1H9D2U5_9GAMM</name>
<dbReference type="Gene3D" id="3.10.520.10">
    <property type="entry name" value="ApbE-like domains"/>
    <property type="match status" value="1"/>
</dbReference>
<dbReference type="Proteomes" id="UP000199233">
    <property type="component" value="Unassembled WGS sequence"/>
</dbReference>
<evidence type="ECO:0000256" key="9">
    <source>
        <dbReference type="ARBA" id="ARBA00031306"/>
    </source>
</evidence>
<evidence type="ECO:0000256" key="3">
    <source>
        <dbReference type="ARBA" id="ARBA00016337"/>
    </source>
</evidence>
<evidence type="ECO:0000256" key="10">
    <source>
        <dbReference type="ARBA" id="ARBA00048540"/>
    </source>
</evidence>
<gene>
    <name evidence="13" type="ORF">SAMN04488038_103290</name>
</gene>
<evidence type="ECO:0000256" key="2">
    <source>
        <dbReference type="ARBA" id="ARBA00011955"/>
    </source>
</evidence>
<evidence type="ECO:0000256" key="1">
    <source>
        <dbReference type="ARBA" id="ARBA00008282"/>
    </source>
</evidence>
<evidence type="ECO:0000256" key="11">
    <source>
        <dbReference type="PIRNR" id="PIRNR006268"/>
    </source>
</evidence>
<comment type="catalytic activity">
    <reaction evidence="10 11">
        <text>L-threonyl-[protein] + FAD = FMN-L-threonyl-[protein] + AMP + H(+)</text>
        <dbReference type="Rhea" id="RHEA:36847"/>
        <dbReference type="Rhea" id="RHEA-COMP:11060"/>
        <dbReference type="Rhea" id="RHEA-COMP:11061"/>
        <dbReference type="ChEBI" id="CHEBI:15378"/>
        <dbReference type="ChEBI" id="CHEBI:30013"/>
        <dbReference type="ChEBI" id="CHEBI:57692"/>
        <dbReference type="ChEBI" id="CHEBI:74257"/>
        <dbReference type="ChEBI" id="CHEBI:456215"/>
        <dbReference type="EC" id="2.7.1.180"/>
    </reaction>
</comment>
<keyword evidence="5 11" id="KW-0808">Transferase</keyword>
<dbReference type="EMBL" id="FOFS01000003">
    <property type="protein sequence ID" value="SEQ07785.1"/>
    <property type="molecule type" value="Genomic_DNA"/>
</dbReference>
<dbReference type="RefSeq" id="WP_245732365.1">
    <property type="nucleotide sequence ID" value="NZ_FOFS01000003.1"/>
</dbReference>
<protein>
    <recommendedName>
        <fullName evidence="3 11">FAD:protein FMN transferase</fullName>
        <ecNumber evidence="2 11">2.7.1.180</ecNumber>
    </recommendedName>
    <alternativeName>
        <fullName evidence="9 11">Flavin transferase</fullName>
    </alternativeName>
</protein>
<dbReference type="PANTHER" id="PTHR30040">
    <property type="entry name" value="THIAMINE BIOSYNTHESIS LIPOPROTEIN APBE"/>
    <property type="match status" value="1"/>
</dbReference>